<dbReference type="Proteomes" id="UP000680304">
    <property type="component" value="Unassembled WGS sequence"/>
</dbReference>
<dbReference type="RefSeq" id="WP_213528850.1">
    <property type="nucleotide sequence ID" value="NZ_BOVJ01000073.1"/>
</dbReference>
<evidence type="ECO:0000313" key="3">
    <source>
        <dbReference type="Proteomes" id="UP000680304"/>
    </source>
</evidence>
<feature type="domain" description="Bacterial Ig-like" evidence="1">
    <location>
        <begin position="11"/>
        <end position="97"/>
    </location>
</feature>
<dbReference type="InterPro" id="IPR013783">
    <property type="entry name" value="Ig-like_fold"/>
</dbReference>
<dbReference type="InterPro" id="IPR032109">
    <property type="entry name" value="Big_3_5"/>
</dbReference>
<name>A0ABQ4N6I9_9BACL</name>
<dbReference type="EMBL" id="BOVJ01000073">
    <property type="protein sequence ID" value="GIQ63834.1"/>
    <property type="molecule type" value="Genomic_DNA"/>
</dbReference>
<gene>
    <name evidence="2" type="ORF">PACILC2_24020</name>
</gene>
<organism evidence="2 3">
    <name type="scientific">Paenibacillus cisolokensis</name>
    <dbReference type="NCBI Taxonomy" id="1658519"/>
    <lineage>
        <taxon>Bacteria</taxon>
        <taxon>Bacillati</taxon>
        <taxon>Bacillota</taxon>
        <taxon>Bacilli</taxon>
        <taxon>Bacillales</taxon>
        <taxon>Paenibacillaceae</taxon>
        <taxon>Paenibacillus</taxon>
    </lineage>
</organism>
<keyword evidence="3" id="KW-1185">Reference proteome</keyword>
<protein>
    <recommendedName>
        <fullName evidence="1">Bacterial Ig-like domain-containing protein</fullName>
    </recommendedName>
</protein>
<evidence type="ECO:0000259" key="1">
    <source>
        <dbReference type="Pfam" id="PF16640"/>
    </source>
</evidence>
<dbReference type="Gene3D" id="2.60.40.10">
    <property type="entry name" value="Immunoglobulins"/>
    <property type="match status" value="1"/>
</dbReference>
<sequence>MNRTDTTTSLSSSDELSVYGQTVTFTAIVAAASPGAGTPTGTVTFRNGSTKHGEIVLTDGLATTEVDDLAAGPPAIEAAYSGDSSFASSDDTVSQDVGNNASLSVNALSVGSHMINLRYSGDQAFDAGLQSVGIIVNKADTDLDATSPQNTVVFGEAVTVTVHVAAASPGNGTPTGAVTLHLIRSQYLVIKHDEIPGGLHTLEMTGLQKSGTPPIPMFTVTLKLDKLTD</sequence>
<evidence type="ECO:0000313" key="2">
    <source>
        <dbReference type="EMBL" id="GIQ63834.1"/>
    </source>
</evidence>
<reference evidence="2 3" key="1">
    <citation type="submission" date="2021-04" db="EMBL/GenBank/DDBJ databases">
        <title>Draft genome sequence of Paenibacillus cisolokensis, LC2-13A.</title>
        <authorList>
            <person name="Uke A."/>
            <person name="Chhe C."/>
            <person name="Baramee S."/>
            <person name="Kosugi A."/>
        </authorList>
    </citation>
    <scope>NUCLEOTIDE SEQUENCE [LARGE SCALE GENOMIC DNA]</scope>
    <source>
        <strain evidence="2 3">LC2-13A</strain>
    </source>
</reference>
<proteinExistence type="predicted"/>
<accession>A0ABQ4N6I9</accession>
<comment type="caution">
    <text evidence="2">The sequence shown here is derived from an EMBL/GenBank/DDBJ whole genome shotgun (WGS) entry which is preliminary data.</text>
</comment>
<dbReference type="Pfam" id="PF16640">
    <property type="entry name" value="Big_3_5"/>
    <property type="match status" value="1"/>
</dbReference>